<dbReference type="PANTHER" id="PTHR45638">
    <property type="entry name" value="CYCLIC NUCLEOTIDE-GATED CATION CHANNEL SUBUNIT A"/>
    <property type="match status" value="1"/>
</dbReference>
<evidence type="ECO:0000256" key="4">
    <source>
        <dbReference type="ARBA" id="ARBA00022989"/>
    </source>
</evidence>
<dbReference type="InterPro" id="IPR000595">
    <property type="entry name" value="cNMP-bd_dom"/>
</dbReference>
<evidence type="ECO:0000256" key="3">
    <source>
        <dbReference type="ARBA" id="ARBA00022692"/>
    </source>
</evidence>
<feature type="domain" description="F-box" evidence="11">
    <location>
        <begin position="599"/>
        <end position="646"/>
    </location>
</feature>
<feature type="region of interest" description="Disordered" evidence="9">
    <location>
        <begin position="495"/>
        <end position="533"/>
    </location>
</feature>
<dbReference type="SMART" id="SM00367">
    <property type="entry name" value="LRR_CC"/>
    <property type="match status" value="8"/>
</dbReference>
<dbReference type="SUPFAM" id="SSF52047">
    <property type="entry name" value="RNI-like"/>
    <property type="match status" value="1"/>
</dbReference>
<accession>A0A1L0BIL0</accession>
<dbReference type="PROSITE" id="PS00889">
    <property type="entry name" value="CNMP_BINDING_2"/>
    <property type="match status" value="1"/>
</dbReference>
<dbReference type="AlphaFoldDB" id="A0A1L0BIL0"/>
<dbReference type="SUPFAM" id="SSF81383">
    <property type="entry name" value="F-box domain"/>
    <property type="match status" value="1"/>
</dbReference>
<dbReference type="GO" id="GO:0005221">
    <property type="term" value="F:intracellularly cyclic nucleotide-activated monoatomic cation channel activity"/>
    <property type="evidence" value="ECO:0007669"/>
    <property type="project" value="InterPro"/>
</dbReference>
<sequence>MMPPNRNFQPASSSPLAMALKPLAPQKAPEGVALLEPVPLSPSPVLEESDEFSINYNEAPVDEDDYDELHGSKAVPSTLLNKLATFPLFKDAPKSFHAKVAAKLKLVQYHPQEYIIKEGDSALSMYWILKGTVSVTSTDGESVYAELAPGAFFGEIGILFNRPRTATVVARLRVLVGVLTADALNIVLRLYPLIERRIRDEAQERLAMQEKKNRAEIPILKPSKSPVPSMQPLLHALRAPLTPTSQVPLPLSQLVHASQKSSTLAVLMTLADNVDQTVSIQEFIKSVPMFSNLPSHIIHRLALGVEPINYKPFEYIFHKGDIGTGIYFVTHGEVEVVDYSGPTNNIEKVLARLKCGSYFGEMSFLDSINGKSMERSASIRSVTSVELIVIHNDQLETVCLQYPNVADEILRTANERKNSNQSAQRSEPSHFPLNYSMHGLEPRNIPSPSRSPLLATEQAESTISDKPQPMPVIAPQPVLFNPKWSFGGFDSLSQVRERNTSPSSITSSKESDLLSSNTSITSRGDDFNSNYRKRKSMCASPSPVLPTGPLDFSVPPMNSIVPLNVFQPPLSKSQSFQYMPHNKRIKLAALAGRRRSSVLISTGSIPDKILLKVFEYLSLPELMKLRIVSRRWRQLLYIAPNLFQTLDLTPWNTSVNDAALISITDLVGSRPQYIDISNCFHITDEGFSYMVNEIGMSGNIKTLKMKSIWELSAMAIMDLTSPSVGKHLEEVDLSNCRKVKDNVVERLIGWTNEGLQNGFQLSNTDPTYHNVTGSKNLKILNLGYCKHLTDNVMYHISLHANERLESLDLTRCTTITDTGFQYWTYRNFPNLKKLSLKDCTFLSDKAIISLANAAPNLEILDLNFCCALLDIAIEVLCLGCQKLRELDLSFCGSAVSDSSLVAISLHMINLEKLVVKGCVRVTRAGVDALLSGYSPLNYINISQCRNAHMYPGNIPAQKFQINPATKSAFISAGPTQKIIEIVL</sequence>
<dbReference type="Pfam" id="PF00027">
    <property type="entry name" value="cNMP_binding"/>
    <property type="match status" value="2"/>
</dbReference>
<dbReference type="InterPro" id="IPR050866">
    <property type="entry name" value="CNG_cation_channel"/>
</dbReference>
<dbReference type="GO" id="GO:0016020">
    <property type="term" value="C:membrane"/>
    <property type="evidence" value="ECO:0007669"/>
    <property type="project" value="UniProtKB-SubCell"/>
</dbReference>
<evidence type="ECO:0000256" key="6">
    <source>
        <dbReference type="ARBA" id="ARBA00023136"/>
    </source>
</evidence>
<evidence type="ECO:0000313" key="13">
    <source>
        <dbReference type="Proteomes" id="UP000182334"/>
    </source>
</evidence>
<protein>
    <submittedName>
        <fullName evidence="12">CIC11C00000000575</fullName>
    </submittedName>
</protein>
<feature type="domain" description="Cyclic nucleotide-binding" evidence="10">
    <location>
        <begin position="88"/>
        <end position="205"/>
    </location>
</feature>
<dbReference type="Gene3D" id="2.60.120.10">
    <property type="entry name" value="Jelly Rolls"/>
    <property type="match status" value="2"/>
</dbReference>
<dbReference type="InterPro" id="IPR032675">
    <property type="entry name" value="LRR_dom_sf"/>
</dbReference>
<keyword evidence="6" id="KW-0472">Membrane</keyword>
<keyword evidence="7" id="KW-1071">Ligand-gated ion channel</keyword>
<dbReference type="CDD" id="cd09917">
    <property type="entry name" value="F-box_SF"/>
    <property type="match status" value="1"/>
</dbReference>
<proteinExistence type="predicted"/>
<feature type="compositionally biased region" description="Polar residues" evidence="9">
    <location>
        <begin position="513"/>
        <end position="530"/>
    </location>
</feature>
<dbReference type="CDD" id="cd00038">
    <property type="entry name" value="CAP_ED"/>
    <property type="match status" value="2"/>
</dbReference>
<dbReference type="InterPro" id="IPR018488">
    <property type="entry name" value="cNMP-bd_CS"/>
</dbReference>
<dbReference type="Proteomes" id="UP000182334">
    <property type="component" value="Chromosome III"/>
</dbReference>
<keyword evidence="13" id="KW-1185">Reference proteome</keyword>
<comment type="subcellular location">
    <subcellularLocation>
        <location evidence="1">Membrane</location>
        <topology evidence="1">Multi-pass membrane protein</topology>
    </subcellularLocation>
</comment>
<dbReference type="SMART" id="SM00256">
    <property type="entry name" value="FBOX"/>
    <property type="match status" value="1"/>
</dbReference>
<dbReference type="FunFam" id="2.60.120.10:FF:000057">
    <property type="entry name" value="Cyclic nucleotide-binding domain protein"/>
    <property type="match status" value="1"/>
</dbReference>
<name>A0A1L0BIL0_9ASCO</name>
<dbReference type="Gene3D" id="3.80.10.10">
    <property type="entry name" value="Ribonuclease Inhibitor"/>
    <property type="match status" value="2"/>
</dbReference>
<dbReference type="OrthoDB" id="421226at2759"/>
<evidence type="ECO:0000256" key="8">
    <source>
        <dbReference type="ARBA" id="ARBA00023303"/>
    </source>
</evidence>
<feature type="region of interest" description="Disordered" evidence="9">
    <location>
        <begin position="416"/>
        <end position="471"/>
    </location>
</feature>
<evidence type="ECO:0000256" key="7">
    <source>
        <dbReference type="ARBA" id="ARBA00023286"/>
    </source>
</evidence>
<dbReference type="PANTHER" id="PTHR45638:SF11">
    <property type="entry name" value="CYCLIC NUCLEOTIDE-GATED CATION CHANNEL SUBUNIT A"/>
    <property type="match status" value="1"/>
</dbReference>
<dbReference type="SUPFAM" id="SSF51206">
    <property type="entry name" value="cAMP-binding domain-like"/>
    <property type="match status" value="2"/>
</dbReference>
<dbReference type="Pfam" id="PF12937">
    <property type="entry name" value="F-box-like"/>
    <property type="match status" value="1"/>
</dbReference>
<dbReference type="PROSITE" id="PS50181">
    <property type="entry name" value="FBOX"/>
    <property type="match status" value="1"/>
</dbReference>
<evidence type="ECO:0000259" key="11">
    <source>
        <dbReference type="PROSITE" id="PS50181"/>
    </source>
</evidence>
<dbReference type="InterPro" id="IPR018490">
    <property type="entry name" value="cNMP-bd_dom_sf"/>
</dbReference>
<evidence type="ECO:0000256" key="1">
    <source>
        <dbReference type="ARBA" id="ARBA00004141"/>
    </source>
</evidence>
<evidence type="ECO:0000313" key="12">
    <source>
        <dbReference type="EMBL" id="SGZ51367.1"/>
    </source>
</evidence>
<dbReference type="PROSITE" id="PS50042">
    <property type="entry name" value="CNMP_BINDING_3"/>
    <property type="match status" value="2"/>
</dbReference>
<dbReference type="InterPro" id="IPR014710">
    <property type="entry name" value="RmlC-like_jellyroll"/>
</dbReference>
<dbReference type="InterPro" id="IPR036047">
    <property type="entry name" value="F-box-like_dom_sf"/>
</dbReference>
<evidence type="ECO:0000256" key="2">
    <source>
        <dbReference type="ARBA" id="ARBA00022448"/>
    </source>
</evidence>
<gene>
    <name evidence="12" type="ORF">SAMEA4029010_CIC11G00000000575</name>
</gene>
<keyword evidence="5" id="KW-0406">Ion transport</keyword>
<evidence type="ECO:0000256" key="9">
    <source>
        <dbReference type="SAM" id="MobiDB-lite"/>
    </source>
</evidence>
<keyword evidence="8" id="KW-0407">Ion channel</keyword>
<keyword evidence="2" id="KW-0813">Transport</keyword>
<dbReference type="EMBL" id="LT635758">
    <property type="protein sequence ID" value="SGZ51367.1"/>
    <property type="molecule type" value="Genomic_DNA"/>
</dbReference>
<keyword evidence="3" id="KW-0812">Transmembrane</keyword>
<dbReference type="SMART" id="SM00100">
    <property type="entry name" value="cNMP"/>
    <property type="match status" value="2"/>
</dbReference>
<dbReference type="InterPro" id="IPR001810">
    <property type="entry name" value="F-box_dom"/>
</dbReference>
<reference evidence="12 13" key="1">
    <citation type="submission" date="2016-10" db="EMBL/GenBank/DDBJ databases">
        <authorList>
            <person name="de Groot N.N."/>
        </authorList>
    </citation>
    <scope>NUCLEOTIDE SEQUENCE [LARGE SCALE GENOMIC DNA]</scope>
    <source>
        <strain evidence="12 13">CBS 141442</strain>
    </source>
</reference>
<keyword evidence="4" id="KW-1133">Transmembrane helix</keyword>
<dbReference type="InterPro" id="IPR057207">
    <property type="entry name" value="FBXL15_LRR"/>
</dbReference>
<feature type="domain" description="Cyclic nucleotide-binding" evidence="10">
    <location>
        <begin position="289"/>
        <end position="398"/>
    </location>
</feature>
<evidence type="ECO:0000256" key="5">
    <source>
        <dbReference type="ARBA" id="ARBA00023065"/>
    </source>
</evidence>
<evidence type="ECO:0000259" key="10">
    <source>
        <dbReference type="PROSITE" id="PS50042"/>
    </source>
</evidence>
<dbReference type="Pfam" id="PF25372">
    <property type="entry name" value="DUF7885"/>
    <property type="match status" value="1"/>
</dbReference>
<dbReference type="GO" id="GO:0044877">
    <property type="term" value="F:protein-containing complex binding"/>
    <property type="evidence" value="ECO:0007669"/>
    <property type="project" value="TreeGrafter"/>
</dbReference>
<dbReference type="InterPro" id="IPR006553">
    <property type="entry name" value="Leu-rich_rpt_Cys-con_subtyp"/>
</dbReference>
<dbReference type="STRING" id="45354.A0A1L0BIL0"/>
<organism evidence="12 13">
    <name type="scientific">Sungouiella intermedia</name>
    <dbReference type="NCBI Taxonomy" id="45354"/>
    <lineage>
        <taxon>Eukaryota</taxon>
        <taxon>Fungi</taxon>
        <taxon>Dikarya</taxon>
        <taxon>Ascomycota</taxon>
        <taxon>Saccharomycotina</taxon>
        <taxon>Pichiomycetes</taxon>
        <taxon>Metschnikowiaceae</taxon>
        <taxon>Sungouiella</taxon>
    </lineage>
</organism>